<proteinExistence type="inferred from homology"/>
<dbReference type="SUPFAM" id="SSF51735">
    <property type="entry name" value="NAD(P)-binding Rossmann-fold domains"/>
    <property type="match status" value="1"/>
</dbReference>
<dbReference type="InterPro" id="IPR006140">
    <property type="entry name" value="D-isomer_DH_NAD-bd"/>
</dbReference>
<dbReference type="Pfam" id="PF00389">
    <property type="entry name" value="2-Hacid_dh"/>
    <property type="match status" value="1"/>
</dbReference>
<comment type="similarity">
    <text evidence="2">Belongs to the D-isomer specific 2-hydroxyacid dehydrogenase family.</text>
</comment>
<dbReference type="GO" id="GO:0051287">
    <property type="term" value="F:NAD binding"/>
    <property type="evidence" value="ECO:0007669"/>
    <property type="project" value="InterPro"/>
</dbReference>
<evidence type="ECO:0000256" key="1">
    <source>
        <dbReference type="ARBA" id="ARBA00023002"/>
    </source>
</evidence>
<sequence length="356" mass="39760">MHSSKSSYSEKEKMNSLKNKKLLYIATQEFPGIPLNYNNQIKGYILPKSESKSISERLNLFLEKQNINLEISTFVTCIVDKIDKNEILKLRKCLPELNHIANFGVGFNNIDISFAKELGIRVTNTPGVLTEATADIALTLLLCVTRRIADGYSMMKDQGKYPGWSPTFMLGQSMQNKTLGIVGYGKIGQAFAKRAQALGMKCVALKSESWAESKNNPNDIKRLNEKDFLATIDVLSLNCPLTDSSKYWLNSQRISMIKPGSFVINTARGELIDEQALADALSSDHLAGAGLDVFCNEPNMSLELQKAKNLFVLPHLGSATVETRHAMGERVFEAIKSHYIERYEKHETGVLLFQVN</sequence>
<dbReference type="GO" id="GO:0030267">
    <property type="term" value="F:glyoxylate reductase (NADPH) activity"/>
    <property type="evidence" value="ECO:0007669"/>
    <property type="project" value="TreeGrafter"/>
</dbReference>
<dbReference type="Gene3D" id="3.40.50.720">
    <property type="entry name" value="NAD(P)-binding Rossmann-like Domain"/>
    <property type="match status" value="2"/>
</dbReference>
<dbReference type="GO" id="GO:0016618">
    <property type="term" value="F:hydroxypyruvate reductase [NAD(P)H] activity"/>
    <property type="evidence" value="ECO:0007669"/>
    <property type="project" value="TreeGrafter"/>
</dbReference>
<dbReference type="EMBL" id="AP019368">
    <property type="protein sequence ID" value="BBH52249.1"/>
    <property type="molecule type" value="Genomic_DNA"/>
</dbReference>
<reference evidence="5 6" key="1">
    <citation type="submission" date="2018-12" db="EMBL/GenBank/DDBJ databases">
        <title>Rubrispira sanarue gen. nov., sp., nov., a member of the order Silvanigrellales, isolated from a brackish lake in Hamamatsu Japan.</title>
        <authorList>
            <person name="Maejima Y."/>
            <person name="Iino T."/>
            <person name="Muraguchi Y."/>
            <person name="Fukuda K."/>
            <person name="Nojiri H."/>
            <person name="Ohkuma M."/>
            <person name="Moriuchi R."/>
            <person name="Dohra H."/>
            <person name="Kimbara K."/>
            <person name="Shintani M."/>
        </authorList>
    </citation>
    <scope>NUCLEOTIDE SEQUENCE [LARGE SCALE GENOMIC DNA]</scope>
    <source>
        <strain evidence="5 6">RF1110005</strain>
    </source>
</reference>
<name>A0A4P2VLI6_FLUSA</name>
<dbReference type="PANTHER" id="PTHR10996:SF283">
    <property type="entry name" value="GLYOXYLATE_HYDROXYPYRUVATE REDUCTASE B"/>
    <property type="match status" value="1"/>
</dbReference>
<dbReference type="InterPro" id="IPR006139">
    <property type="entry name" value="D-isomer_2_OHA_DH_cat_dom"/>
</dbReference>
<organism evidence="5 6">
    <name type="scientific">Fluviispira sanaruensis</name>
    <dbReference type="NCBI Taxonomy" id="2493639"/>
    <lineage>
        <taxon>Bacteria</taxon>
        <taxon>Pseudomonadati</taxon>
        <taxon>Bdellovibrionota</taxon>
        <taxon>Oligoflexia</taxon>
        <taxon>Silvanigrellales</taxon>
        <taxon>Silvanigrellaceae</taxon>
        <taxon>Fluviispira</taxon>
    </lineage>
</organism>
<evidence type="ECO:0000313" key="5">
    <source>
        <dbReference type="EMBL" id="BBH52249.1"/>
    </source>
</evidence>
<dbReference type="Pfam" id="PF02826">
    <property type="entry name" value="2-Hacid_dh_C"/>
    <property type="match status" value="1"/>
</dbReference>
<dbReference type="InterPro" id="IPR036291">
    <property type="entry name" value="NAD(P)-bd_dom_sf"/>
</dbReference>
<dbReference type="Proteomes" id="UP000291236">
    <property type="component" value="Chromosome"/>
</dbReference>
<dbReference type="GO" id="GO:0005829">
    <property type="term" value="C:cytosol"/>
    <property type="evidence" value="ECO:0007669"/>
    <property type="project" value="TreeGrafter"/>
</dbReference>
<dbReference type="CDD" id="cd05301">
    <property type="entry name" value="GDH"/>
    <property type="match status" value="1"/>
</dbReference>
<dbReference type="SUPFAM" id="SSF52283">
    <property type="entry name" value="Formate/glycerate dehydrogenase catalytic domain-like"/>
    <property type="match status" value="1"/>
</dbReference>
<keyword evidence="6" id="KW-1185">Reference proteome</keyword>
<evidence type="ECO:0000259" key="3">
    <source>
        <dbReference type="Pfam" id="PF00389"/>
    </source>
</evidence>
<evidence type="ECO:0000259" key="4">
    <source>
        <dbReference type="Pfam" id="PF02826"/>
    </source>
</evidence>
<feature type="domain" description="D-isomer specific 2-hydroxyacid dehydrogenase NAD-binding" evidence="4">
    <location>
        <begin position="139"/>
        <end position="317"/>
    </location>
</feature>
<gene>
    <name evidence="5" type="ORF">JCM31447_06890</name>
</gene>
<dbReference type="AlphaFoldDB" id="A0A4P2VLI6"/>
<dbReference type="InterPro" id="IPR050223">
    <property type="entry name" value="D-isomer_2-hydroxyacid_DH"/>
</dbReference>
<evidence type="ECO:0000313" key="6">
    <source>
        <dbReference type="Proteomes" id="UP000291236"/>
    </source>
</evidence>
<dbReference type="OrthoDB" id="117809at2"/>
<protein>
    <submittedName>
        <fullName evidence="5">D-glycerate dehydrogenase</fullName>
    </submittedName>
</protein>
<dbReference type="KEGG" id="sbf:JCM31447_06890"/>
<feature type="domain" description="D-isomer specific 2-hydroxyacid dehydrogenase catalytic" evidence="3">
    <location>
        <begin position="90"/>
        <end position="338"/>
    </location>
</feature>
<dbReference type="PANTHER" id="PTHR10996">
    <property type="entry name" value="2-HYDROXYACID DEHYDROGENASE-RELATED"/>
    <property type="match status" value="1"/>
</dbReference>
<accession>A0A4P2VLI6</accession>
<keyword evidence="1 2" id="KW-0560">Oxidoreductase</keyword>
<evidence type="ECO:0000256" key="2">
    <source>
        <dbReference type="RuleBase" id="RU003719"/>
    </source>
</evidence>